<dbReference type="SUPFAM" id="SSF47413">
    <property type="entry name" value="lambda repressor-like DNA-binding domains"/>
    <property type="match status" value="1"/>
</dbReference>
<organism evidence="3 4">
    <name type="scientific">Chroococcidiopsis thermalis (strain PCC 7203)</name>
    <dbReference type="NCBI Taxonomy" id="251229"/>
    <lineage>
        <taxon>Bacteria</taxon>
        <taxon>Bacillati</taxon>
        <taxon>Cyanobacteriota</taxon>
        <taxon>Cyanophyceae</taxon>
        <taxon>Chroococcidiopsidales</taxon>
        <taxon>Chroococcidiopsidaceae</taxon>
        <taxon>Chroococcidiopsis</taxon>
    </lineage>
</organism>
<name>K9U147_CHRTP</name>
<proteinExistence type="predicted"/>
<feature type="coiled-coil region" evidence="1">
    <location>
        <begin position="110"/>
        <end position="141"/>
    </location>
</feature>
<dbReference type="Proteomes" id="UP000010384">
    <property type="component" value="Chromosome"/>
</dbReference>
<dbReference type="eggNOG" id="COG0576">
    <property type="taxonomic scope" value="Bacteria"/>
</dbReference>
<evidence type="ECO:0000313" key="3">
    <source>
        <dbReference type="EMBL" id="AFY88338.1"/>
    </source>
</evidence>
<dbReference type="AlphaFoldDB" id="K9U147"/>
<dbReference type="HOGENOM" id="CLU_078800_0_0_3"/>
<evidence type="ECO:0000256" key="1">
    <source>
        <dbReference type="SAM" id="Coils"/>
    </source>
</evidence>
<dbReference type="InParanoid" id="K9U147"/>
<dbReference type="GO" id="GO:0003677">
    <property type="term" value="F:DNA binding"/>
    <property type="evidence" value="ECO:0007669"/>
    <property type="project" value="InterPro"/>
</dbReference>
<protein>
    <submittedName>
        <fullName evidence="3">Helix-turn-helix domain protein</fullName>
    </submittedName>
</protein>
<reference evidence="3 4" key="1">
    <citation type="submission" date="2012-06" db="EMBL/GenBank/DDBJ databases">
        <title>Finished chromosome of genome of Chroococcidiopsis thermalis PCC 7203.</title>
        <authorList>
            <consortium name="US DOE Joint Genome Institute"/>
            <person name="Gugger M."/>
            <person name="Coursin T."/>
            <person name="Rippka R."/>
            <person name="Tandeau De Marsac N."/>
            <person name="Huntemann M."/>
            <person name="Wei C.-L."/>
            <person name="Han J."/>
            <person name="Detter J.C."/>
            <person name="Han C."/>
            <person name="Tapia R."/>
            <person name="Davenport K."/>
            <person name="Daligault H."/>
            <person name="Erkkila T."/>
            <person name="Gu W."/>
            <person name="Munk A.C.C."/>
            <person name="Teshima H."/>
            <person name="Xu Y."/>
            <person name="Chain P."/>
            <person name="Chen A."/>
            <person name="Krypides N."/>
            <person name="Mavromatis K."/>
            <person name="Markowitz V."/>
            <person name="Szeto E."/>
            <person name="Ivanova N."/>
            <person name="Mikhailova N."/>
            <person name="Ovchinnikova G."/>
            <person name="Pagani I."/>
            <person name="Pati A."/>
            <person name="Goodwin L."/>
            <person name="Peters L."/>
            <person name="Pitluck S."/>
            <person name="Woyke T."/>
            <person name="Kerfeld C."/>
        </authorList>
    </citation>
    <scope>NUCLEOTIDE SEQUENCE [LARGE SCALE GENOMIC DNA]</scope>
    <source>
        <strain evidence="3 4">PCC 7203</strain>
    </source>
</reference>
<dbReference type="PATRIC" id="fig|251229.3.peg.3352"/>
<dbReference type="OrthoDB" id="582213at2"/>
<dbReference type="Gene3D" id="1.10.260.40">
    <property type="entry name" value="lambda repressor-like DNA-binding domains"/>
    <property type="match status" value="1"/>
</dbReference>
<keyword evidence="1" id="KW-0175">Coiled coil</keyword>
<gene>
    <name evidence="3" type="ORF">Chro_2869</name>
</gene>
<dbReference type="RefSeq" id="WP_015154885.1">
    <property type="nucleotide sequence ID" value="NC_019695.1"/>
</dbReference>
<dbReference type="EMBL" id="CP003597">
    <property type="protein sequence ID" value="AFY88338.1"/>
    <property type="molecule type" value="Genomic_DNA"/>
</dbReference>
<sequence length="236" mass="26641">MSGIIAYSRSPTHCSKLIQHQLSSSQDYTHALQQMMQRVGVSSYKTLSQQARVSEKQIRKLRRGEIEQMRVDVLLKLSQALGVSLWELIATFSAIAPNVKVAPNENSPPIAELKREYDRLQAELAKQKQELRKEFQLASLQAIESWLLQWPTAAQKAKENPDLAAVKLLPLVKPIEQLLQQWDVEAIAPVGAEVKYDPQLHQLLSGSAQSGETVIVRYTGYRQGEKLLYRAKVNPM</sequence>
<evidence type="ECO:0000313" key="4">
    <source>
        <dbReference type="Proteomes" id="UP000010384"/>
    </source>
</evidence>
<accession>K9U147</accession>
<dbReference type="InterPro" id="IPR001387">
    <property type="entry name" value="Cro/C1-type_HTH"/>
</dbReference>
<keyword evidence="4" id="KW-1185">Reference proteome</keyword>
<feature type="domain" description="HTH cro/C1-type" evidence="2">
    <location>
        <begin position="31"/>
        <end position="88"/>
    </location>
</feature>
<dbReference type="Pfam" id="PF13443">
    <property type="entry name" value="HTH_26"/>
    <property type="match status" value="1"/>
</dbReference>
<dbReference type="SMART" id="SM00530">
    <property type="entry name" value="HTH_XRE"/>
    <property type="match status" value="1"/>
</dbReference>
<dbReference type="KEGG" id="cthe:Chro_2869"/>
<dbReference type="InterPro" id="IPR010982">
    <property type="entry name" value="Lambda_DNA-bd_dom_sf"/>
</dbReference>
<dbReference type="STRING" id="251229.Chro_2869"/>
<evidence type="ECO:0000259" key="2">
    <source>
        <dbReference type="SMART" id="SM00530"/>
    </source>
</evidence>